<evidence type="ECO:0000256" key="4">
    <source>
        <dbReference type="ARBA" id="ARBA00023163"/>
    </source>
</evidence>
<dbReference type="CDD" id="cd00592">
    <property type="entry name" value="HTH_MerR-like"/>
    <property type="match status" value="1"/>
</dbReference>
<dbReference type="InterPro" id="IPR009061">
    <property type="entry name" value="DNA-bd_dom_put_sf"/>
</dbReference>
<dbReference type="Gene3D" id="1.10.1660.10">
    <property type="match status" value="1"/>
</dbReference>
<dbReference type="PANTHER" id="PTHR30204:SF69">
    <property type="entry name" value="MERR-FAMILY TRANSCRIPTIONAL REGULATOR"/>
    <property type="match status" value="1"/>
</dbReference>
<dbReference type="AlphaFoldDB" id="A0ABD4EIU2"/>
<feature type="domain" description="HTH merR-type" evidence="5">
    <location>
        <begin position="1"/>
        <end position="68"/>
    </location>
</feature>
<dbReference type="Pfam" id="PF13411">
    <property type="entry name" value="MerR_1"/>
    <property type="match status" value="1"/>
</dbReference>
<evidence type="ECO:0000256" key="2">
    <source>
        <dbReference type="ARBA" id="ARBA00023015"/>
    </source>
</evidence>
<dbReference type="GO" id="GO:0003677">
    <property type="term" value="F:DNA binding"/>
    <property type="evidence" value="ECO:0007669"/>
    <property type="project" value="UniProtKB-KW"/>
</dbReference>
<dbReference type="EMBL" id="LRQI01000004">
    <property type="protein sequence ID" value="KXA40453.1"/>
    <property type="molecule type" value="Genomic_DNA"/>
</dbReference>
<keyword evidence="4" id="KW-0804">Transcription</keyword>
<keyword evidence="1" id="KW-0678">Repressor</keyword>
<dbReference type="SUPFAM" id="SSF46955">
    <property type="entry name" value="Putative DNA-binding domain"/>
    <property type="match status" value="1"/>
</dbReference>
<name>A0ABD4EIU2_STALU</name>
<dbReference type="RefSeq" id="WP_002460860.1">
    <property type="nucleotide sequence ID" value="NZ_CP020761.1"/>
</dbReference>
<dbReference type="PROSITE" id="PS50937">
    <property type="entry name" value="HTH_MERR_2"/>
    <property type="match status" value="1"/>
</dbReference>
<evidence type="ECO:0000256" key="1">
    <source>
        <dbReference type="ARBA" id="ARBA00022491"/>
    </source>
</evidence>
<organism evidence="6 7">
    <name type="scientific">Staphylococcus lugdunensis</name>
    <dbReference type="NCBI Taxonomy" id="28035"/>
    <lineage>
        <taxon>Bacteria</taxon>
        <taxon>Bacillati</taxon>
        <taxon>Bacillota</taxon>
        <taxon>Bacilli</taxon>
        <taxon>Bacillales</taxon>
        <taxon>Staphylococcaceae</taxon>
        <taxon>Staphylococcus</taxon>
    </lineage>
</organism>
<keyword evidence="2" id="KW-0805">Transcription regulation</keyword>
<keyword evidence="3" id="KW-0238">DNA-binding</keyword>
<sequence length="137" mass="16122">MTINDVAAHLNMSKSQIRYYEKVGLITVPRNDSGYRIFDEDTMFKLKLINDLKDLDLDLQNINHIIQLYDQPISDTCNKQSNKFIENLITKIEQRLKQQQLILQKIKTLHQLSKDGQYEQNQHKIFAELAKEVSMND</sequence>
<evidence type="ECO:0000313" key="6">
    <source>
        <dbReference type="EMBL" id="KXA40453.1"/>
    </source>
</evidence>
<evidence type="ECO:0000259" key="5">
    <source>
        <dbReference type="PROSITE" id="PS50937"/>
    </source>
</evidence>
<dbReference type="Proteomes" id="UP000070063">
    <property type="component" value="Unassembled WGS sequence"/>
</dbReference>
<evidence type="ECO:0000256" key="3">
    <source>
        <dbReference type="ARBA" id="ARBA00023125"/>
    </source>
</evidence>
<accession>A0ABD4EIU2</accession>
<reference evidence="6 7" key="1">
    <citation type="submission" date="2016-01" db="EMBL/GenBank/DDBJ databases">
        <authorList>
            <person name="Mitreva M."/>
            <person name="Pepin K.H."/>
            <person name="Mihindukulasuriya K.A."/>
            <person name="Fulton R."/>
            <person name="Fronick C."/>
            <person name="O'Laughlin M."/>
            <person name="Miner T."/>
            <person name="Herter B."/>
            <person name="Rosa B.A."/>
            <person name="Cordes M."/>
            <person name="Tomlinson C."/>
            <person name="Wollam A."/>
            <person name="Palsikar V.B."/>
            <person name="Mardis E.R."/>
            <person name="Wilson R.K."/>
        </authorList>
    </citation>
    <scope>NUCLEOTIDE SEQUENCE [LARGE SCALE GENOMIC DNA]</scope>
    <source>
        <strain evidence="6 7">MJR7738</strain>
    </source>
</reference>
<dbReference type="PANTHER" id="PTHR30204">
    <property type="entry name" value="REDOX-CYCLING DRUG-SENSING TRANSCRIPTIONAL ACTIVATOR SOXR"/>
    <property type="match status" value="1"/>
</dbReference>
<evidence type="ECO:0000313" key="7">
    <source>
        <dbReference type="Proteomes" id="UP000070063"/>
    </source>
</evidence>
<comment type="caution">
    <text evidence="6">The sequence shown here is derived from an EMBL/GenBank/DDBJ whole genome shotgun (WGS) entry which is preliminary data.</text>
</comment>
<dbReference type="InterPro" id="IPR000551">
    <property type="entry name" value="MerR-type_HTH_dom"/>
</dbReference>
<gene>
    <name evidence="6" type="ORF">HMPREF3225_00079</name>
</gene>
<protein>
    <submittedName>
        <fullName evidence="6">Transcriptional regulator, MerR family</fullName>
    </submittedName>
</protein>
<dbReference type="InterPro" id="IPR047057">
    <property type="entry name" value="MerR_fam"/>
</dbReference>
<dbReference type="SMART" id="SM00422">
    <property type="entry name" value="HTH_MERR"/>
    <property type="match status" value="1"/>
</dbReference>
<proteinExistence type="predicted"/>